<sequence length="368" mass="40031">MRNCLLLAVSALAIAASPVLAQGKGGDHGGGPGKGGGGRGDAGPGRGNGGPQGNPGRGPDRAAPAPRADRAPAQARPERGPERRADRGPQGRAPEQSRPEPARIARDDRGPPQARPERGPDRRDGARDIFDRPDLRRDARADARIRDAGPAPKGRRAERVRYADNGRYFAGAPAIIEGCPPGLAKRDNGCLPPGQARRIWGNPRPDDNWYGNWDQWRADPRYDYRYSDGYLYQVDSGTNLISAFLPLLGGALFGGNAWPQSYSDYQVPQYYDDYYGYNDGLDYRYADGAVFGVNPGTNQIDGIAALLTGNDWTVGQAMPAGYDFYNVPPEYRGRYADSGDDLYRYSDGYVYRVDPTSRLVEQAIQLLG</sequence>
<accession>A0ABY4TTT4</accession>
<proteinExistence type="predicted"/>
<evidence type="ECO:0000256" key="1">
    <source>
        <dbReference type="SAM" id="MobiDB-lite"/>
    </source>
</evidence>
<dbReference type="Proteomes" id="UP001055580">
    <property type="component" value="Chromosome"/>
</dbReference>
<feature type="signal peptide" evidence="2">
    <location>
        <begin position="1"/>
        <end position="21"/>
    </location>
</feature>
<keyword evidence="4" id="KW-1185">Reference proteome</keyword>
<evidence type="ECO:0000313" key="4">
    <source>
        <dbReference type="Proteomes" id="UP001055580"/>
    </source>
</evidence>
<feature type="chain" id="PRO_5047233369" description="RcnB family protein" evidence="2">
    <location>
        <begin position="22"/>
        <end position="368"/>
    </location>
</feature>
<feature type="compositionally biased region" description="Gly residues" evidence="1">
    <location>
        <begin position="28"/>
        <end position="56"/>
    </location>
</feature>
<feature type="compositionally biased region" description="Low complexity" evidence="1">
    <location>
        <begin position="61"/>
        <end position="75"/>
    </location>
</feature>
<feature type="region of interest" description="Disordered" evidence="1">
    <location>
        <begin position="18"/>
        <end position="157"/>
    </location>
</feature>
<keyword evidence="2" id="KW-0732">Signal</keyword>
<dbReference type="EMBL" id="CP098401">
    <property type="protein sequence ID" value="URW74832.1"/>
    <property type="molecule type" value="Genomic_DNA"/>
</dbReference>
<feature type="compositionally biased region" description="Basic and acidic residues" evidence="1">
    <location>
        <begin position="76"/>
        <end position="147"/>
    </location>
</feature>
<name>A0ABY4TTT4_9SPHN</name>
<protein>
    <recommendedName>
        <fullName evidence="5">RcnB family protein</fullName>
    </recommendedName>
</protein>
<evidence type="ECO:0008006" key="5">
    <source>
        <dbReference type="Google" id="ProtNLM"/>
    </source>
</evidence>
<evidence type="ECO:0000256" key="2">
    <source>
        <dbReference type="SAM" id="SignalP"/>
    </source>
</evidence>
<organism evidence="3 4">
    <name type="scientific">Sphingomonas donggukensis</name>
    <dbReference type="NCBI Taxonomy" id="2949093"/>
    <lineage>
        <taxon>Bacteria</taxon>
        <taxon>Pseudomonadati</taxon>
        <taxon>Pseudomonadota</taxon>
        <taxon>Alphaproteobacteria</taxon>
        <taxon>Sphingomonadales</taxon>
        <taxon>Sphingomonadaceae</taxon>
        <taxon>Sphingomonas</taxon>
    </lineage>
</organism>
<dbReference type="RefSeq" id="WP_250749933.1">
    <property type="nucleotide sequence ID" value="NZ_CP098401.1"/>
</dbReference>
<evidence type="ECO:0000313" key="3">
    <source>
        <dbReference type="EMBL" id="URW74832.1"/>
    </source>
</evidence>
<gene>
    <name evidence="3" type="ORF">M9980_09650</name>
</gene>
<reference evidence="3" key="1">
    <citation type="submission" date="2022-05" db="EMBL/GenBank/DDBJ databases">
        <title>Sphingomonas sp. strain RMG20 Genome sequencing and assembly.</title>
        <authorList>
            <person name="Kim I."/>
        </authorList>
    </citation>
    <scope>NUCLEOTIDE SEQUENCE</scope>
    <source>
        <strain evidence="3">RMG20</strain>
    </source>
</reference>